<evidence type="ECO:0000259" key="1">
    <source>
        <dbReference type="PROSITE" id="PS51186"/>
    </source>
</evidence>
<dbReference type="InterPro" id="IPR052729">
    <property type="entry name" value="Acyl/Acetyltrans_Enzymes"/>
</dbReference>
<dbReference type="Gene3D" id="3.40.630.90">
    <property type="match status" value="1"/>
</dbReference>
<evidence type="ECO:0000313" key="2">
    <source>
        <dbReference type="EMBL" id="MBW9065964.1"/>
    </source>
</evidence>
<dbReference type="PANTHER" id="PTHR47237">
    <property type="entry name" value="SLL0310 PROTEIN"/>
    <property type="match status" value="1"/>
</dbReference>
<dbReference type="Gene3D" id="3.40.630.30">
    <property type="match status" value="1"/>
</dbReference>
<dbReference type="Pfam" id="PF00583">
    <property type="entry name" value="Acetyltransf_1"/>
    <property type="match status" value="1"/>
</dbReference>
<dbReference type="InterPro" id="IPR041496">
    <property type="entry name" value="YitH/HolE_GNAT"/>
</dbReference>
<dbReference type="SUPFAM" id="SSF55729">
    <property type="entry name" value="Acyl-CoA N-acyltransferases (Nat)"/>
    <property type="match status" value="1"/>
</dbReference>
<dbReference type="Pfam" id="PF18014">
    <property type="entry name" value="Acetyltransf_18"/>
    <property type="match status" value="1"/>
</dbReference>
<protein>
    <submittedName>
        <fullName evidence="2">GNAT family N-acetyltransferase</fullName>
    </submittedName>
</protein>
<dbReference type="PANTHER" id="PTHR47237:SF2">
    <property type="entry name" value="BLL4206 PROTEIN"/>
    <property type="match status" value="1"/>
</dbReference>
<accession>A0ABS7HF93</accession>
<organism evidence="2 3">
    <name type="scientific">Rhizobium herbae</name>
    <dbReference type="NCBI Taxonomy" id="508661"/>
    <lineage>
        <taxon>Bacteria</taxon>
        <taxon>Pseudomonadati</taxon>
        <taxon>Pseudomonadota</taxon>
        <taxon>Alphaproteobacteria</taxon>
        <taxon>Hyphomicrobiales</taxon>
        <taxon>Rhizobiaceae</taxon>
        <taxon>Rhizobium/Agrobacterium group</taxon>
        <taxon>Rhizobium</taxon>
    </lineage>
</organism>
<dbReference type="PROSITE" id="PS51186">
    <property type="entry name" value="GNAT"/>
    <property type="match status" value="1"/>
</dbReference>
<keyword evidence="3" id="KW-1185">Reference proteome</keyword>
<dbReference type="EMBL" id="JAEUAO010000006">
    <property type="protein sequence ID" value="MBW9065964.1"/>
    <property type="molecule type" value="Genomic_DNA"/>
</dbReference>
<comment type="caution">
    <text evidence="2">The sequence shown here is derived from an EMBL/GenBank/DDBJ whole genome shotgun (WGS) entry which is preliminary data.</text>
</comment>
<proteinExistence type="predicted"/>
<gene>
    <name evidence="2" type="ORF">JNB71_21900</name>
</gene>
<dbReference type="Proteomes" id="UP000757604">
    <property type="component" value="Unassembled WGS sequence"/>
</dbReference>
<reference evidence="2 3" key="1">
    <citation type="journal article" date="2021" name="MBio">
        <title>Poor Competitiveness of Bradyrhizobium in Pigeon Pea Root Colonization in Indian Soils.</title>
        <authorList>
            <person name="Chalasani D."/>
            <person name="Basu A."/>
            <person name="Pullabhotla S.V.S.R.N."/>
            <person name="Jorrin B."/>
            <person name="Neal A.L."/>
            <person name="Poole P.S."/>
            <person name="Podile A.R."/>
            <person name="Tkacz A."/>
        </authorList>
    </citation>
    <scope>NUCLEOTIDE SEQUENCE [LARGE SCALE GENOMIC DNA]</scope>
    <source>
        <strain evidence="2 3">HU44</strain>
    </source>
</reference>
<feature type="domain" description="N-acetyltransferase" evidence="1">
    <location>
        <begin position="12"/>
        <end position="147"/>
    </location>
</feature>
<name>A0ABS7HF93_9HYPH</name>
<sequence length="291" mass="32173">MPKSVRLKSFELVAREINEVDVGSLHALSVAVGWPHRPKDWDWLRQFGRGIAVVDSIGRVFGSAMWFPYGQDVAMIGLVITTPRSQAQGNARWLMEQVFEECRGRNLYLNSTRAAHNLYVSLGFANEATVWMHQGTVASSLPNLPAPNGDLIEAGIDALGQIIELDTQAFGWKREELISALVPISSIQTLRRDGRIVGYSMCREFGRGHVIGPVVASNDDDALQLIAVHLRNLKGQFARVDTRETGPLVKFLRASDFQVAERVTTMSRGQLLLNRKAGEPWVYGLAGHALG</sequence>
<evidence type="ECO:0000313" key="3">
    <source>
        <dbReference type="Proteomes" id="UP000757604"/>
    </source>
</evidence>
<dbReference type="InterPro" id="IPR016181">
    <property type="entry name" value="Acyl_CoA_acyltransferase"/>
</dbReference>
<dbReference type="InterPro" id="IPR000182">
    <property type="entry name" value="GNAT_dom"/>
</dbReference>
<dbReference type="RefSeq" id="WP_220373889.1">
    <property type="nucleotide sequence ID" value="NZ_JAEUAO010000006.1"/>
</dbReference>